<dbReference type="Gene3D" id="3.30.499.10">
    <property type="entry name" value="Aconitase, domain 3"/>
    <property type="match status" value="2"/>
</dbReference>
<evidence type="ECO:0000313" key="8">
    <source>
        <dbReference type="Proteomes" id="UP000218934"/>
    </source>
</evidence>
<dbReference type="PANTHER" id="PTHR43822">
    <property type="entry name" value="HOMOACONITASE, MITOCHONDRIAL-RELATED"/>
    <property type="match status" value="1"/>
</dbReference>
<dbReference type="AlphaFoldDB" id="A0A2A4FWX1"/>
<keyword evidence="4" id="KW-0411">Iron-sulfur</keyword>
<dbReference type="KEGG" id="rdi:CMV14_16700"/>
<gene>
    <name evidence="7" type="ORF">COO09_06485</name>
</gene>
<dbReference type="PRINTS" id="PR00415">
    <property type="entry name" value="ACONITASE"/>
</dbReference>
<name>A0A2A4FWX1_9SPHN</name>
<dbReference type="OrthoDB" id="9764318at2"/>
<comment type="subunit">
    <text evidence="1">Heterodimer of LeuC and LeuD.</text>
</comment>
<evidence type="ECO:0000259" key="6">
    <source>
        <dbReference type="Pfam" id="PF00330"/>
    </source>
</evidence>
<dbReference type="GO" id="GO:0051536">
    <property type="term" value="F:iron-sulfur cluster binding"/>
    <property type="evidence" value="ECO:0007669"/>
    <property type="project" value="UniProtKB-KW"/>
</dbReference>
<protein>
    <submittedName>
        <fullName evidence="7">Aconitase</fullName>
    </submittedName>
</protein>
<dbReference type="InterPro" id="IPR050067">
    <property type="entry name" value="IPM_dehydratase_rel_enz"/>
</dbReference>
<dbReference type="EMBL" id="NWUF01000005">
    <property type="protein sequence ID" value="PCE42949.1"/>
    <property type="molecule type" value="Genomic_DNA"/>
</dbReference>
<evidence type="ECO:0000313" key="7">
    <source>
        <dbReference type="EMBL" id="PCE42949.1"/>
    </source>
</evidence>
<proteinExistence type="predicted"/>
<dbReference type="Proteomes" id="UP000218934">
    <property type="component" value="Unassembled WGS sequence"/>
</dbReference>
<feature type="domain" description="Aconitase/3-isopropylmalate dehydratase large subunit alpha/beta/alpha" evidence="6">
    <location>
        <begin position="285"/>
        <end position="412"/>
    </location>
</feature>
<dbReference type="SUPFAM" id="SSF53732">
    <property type="entry name" value="Aconitase iron-sulfur domain"/>
    <property type="match status" value="1"/>
</dbReference>
<dbReference type="GO" id="GO:0043436">
    <property type="term" value="P:oxoacid metabolic process"/>
    <property type="evidence" value="ECO:0007669"/>
    <property type="project" value="UniProtKB-ARBA"/>
</dbReference>
<keyword evidence="3" id="KW-0408">Iron</keyword>
<evidence type="ECO:0000256" key="3">
    <source>
        <dbReference type="ARBA" id="ARBA00023004"/>
    </source>
</evidence>
<dbReference type="InterPro" id="IPR036008">
    <property type="entry name" value="Aconitase_4Fe-4S_dom"/>
</dbReference>
<dbReference type="InterPro" id="IPR001030">
    <property type="entry name" value="Acoase/IPM_deHydtase_lsu_aba"/>
</dbReference>
<accession>A0A2A4FWX1</accession>
<keyword evidence="2" id="KW-0479">Metal-binding</keyword>
<comment type="caution">
    <text evidence="7">The sequence shown here is derived from an EMBL/GenBank/DDBJ whole genome shotgun (WGS) entry which is preliminary data.</text>
</comment>
<dbReference type="GO" id="GO:0046872">
    <property type="term" value="F:metal ion binding"/>
    <property type="evidence" value="ECO:0007669"/>
    <property type="project" value="UniProtKB-KW"/>
</dbReference>
<dbReference type="RefSeq" id="WP_066969515.1">
    <property type="nucleotide sequence ID" value="NZ_CP023449.1"/>
</dbReference>
<reference evidence="7 8" key="1">
    <citation type="submission" date="2017-09" db="EMBL/GenBank/DDBJ databases">
        <title>The Catabolism of 3,6-Dichlorosalicylic acid is Initiated by the Cytochrome P450 Monooxygenase DsmABC in Rhizorhabdus dicambivorans Ndbn-20.</title>
        <authorList>
            <person name="Na L."/>
        </authorList>
    </citation>
    <scope>NUCLEOTIDE SEQUENCE [LARGE SCALE GENOMIC DNA]</scope>
    <source>
        <strain evidence="7 8">Ndbn-20m</strain>
    </source>
</reference>
<dbReference type="GO" id="GO:0016829">
    <property type="term" value="F:lyase activity"/>
    <property type="evidence" value="ECO:0007669"/>
    <property type="project" value="UniProtKB-KW"/>
</dbReference>
<organism evidence="7 8">
    <name type="scientific">Rhizorhabdus dicambivorans</name>
    <dbReference type="NCBI Taxonomy" id="1850238"/>
    <lineage>
        <taxon>Bacteria</taxon>
        <taxon>Pseudomonadati</taxon>
        <taxon>Pseudomonadota</taxon>
        <taxon>Alphaproteobacteria</taxon>
        <taxon>Sphingomonadales</taxon>
        <taxon>Sphingomonadaceae</taxon>
        <taxon>Rhizorhabdus</taxon>
    </lineage>
</organism>
<dbReference type="PANTHER" id="PTHR43822:SF2">
    <property type="entry name" value="HOMOACONITASE, MITOCHONDRIAL"/>
    <property type="match status" value="1"/>
</dbReference>
<feature type="domain" description="Aconitase/3-isopropylmalate dehydratase large subunit alpha/beta/alpha" evidence="6">
    <location>
        <begin position="40"/>
        <end position="283"/>
    </location>
</feature>
<keyword evidence="5" id="KW-0456">Lyase</keyword>
<evidence type="ECO:0000256" key="5">
    <source>
        <dbReference type="ARBA" id="ARBA00023239"/>
    </source>
</evidence>
<dbReference type="Pfam" id="PF00330">
    <property type="entry name" value="Aconitase"/>
    <property type="match status" value="2"/>
</dbReference>
<keyword evidence="8" id="KW-1185">Reference proteome</keyword>
<evidence type="ECO:0000256" key="2">
    <source>
        <dbReference type="ARBA" id="ARBA00022723"/>
    </source>
</evidence>
<evidence type="ECO:0000256" key="4">
    <source>
        <dbReference type="ARBA" id="ARBA00023014"/>
    </source>
</evidence>
<sequence length="431" mass="45684">MGSTMAARILARAAGVERAETGSAVLAKVSLMTCLDGTTFIDTFRERGLKVWDPSRLIFCFDHFFQPDWFPQQAGKEHPKIKAFAKEQGVPAENVYDVGRNGISHHIPVEQGWALPGAVCIGADTQSSTMGAANCFALPALFGVDPIILTGDIWMIVPECVRITLTGSLPPGLNGKDVVYRLIQDLGETVGGKVIEFAGPGVASLPMDFRLAIANGSVQIGALTIIFPYDQVLEDYLEGRAREAFEPVAADADADYVATYDYDLSRFETLVAGPHDIELVRPLGQVEGLEVTAANIGSCSSGRLSDLALAADVLRGRKLHPGVRLVVTPISADTHREAAKAGLLEVFLDAGATVTQPGCGACYSGNLSPLKLGDGERCISTSVETLRGRMGSQESEVMLANAAVVAASAIEGRIADPTPYLARAMEAAHEA</sequence>
<evidence type="ECO:0000256" key="1">
    <source>
        <dbReference type="ARBA" id="ARBA00011271"/>
    </source>
</evidence>
<dbReference type="InterPro" id="IPR015931">
    <property type="entry name" value="Acnase/IPM_dHydase_lsu_aba_1/3"/>
</dbReference>